<evidence type="ECO:0000259" key="2">
    <source>
        <dbReference type="Pfam" id="PF10728"/>
    </source>
</evidence>
<evidence type="ECO:0000313" key="3">
    <source>
        <dbReference type="EMBL" id="RJG00844.1"/>
    </source>
</evidence>
<dbReference type="Proteomes" id="UP000266327">
    <property type="component" value="Unassembled WGS sequence"/>
</dbReference>
<dbReference type="InterPro" id="IPR018931">
    <property type="entry name" value="DUF2520"/>
</dbReference>
<dbReference type="Pfam" id="PF10728">
    <property type="entry name" value="DUF2520"/>
    <property type="match status" value="1"/>
</dbReference>
<feature type="domain" description="Putative oxidoreductase/dehydrogenase Rossmann-like" evidence="1">
    <location>
        <begin position="5"/>
        <end position="120"/>
    </location>
</feature>
<dbReference type="InterPro" id="IPR019665">
    <property type="entry name" value="OxRdtase/DH_put_Rossmann_dom"/>
</dbReference>
<dbReference type="Pfam" id="PF10727">
    <property type="entry name" value="Rossmann-like"/>
    <property type="match status" value="1"/>
</dbReference>
<organism evidence="3 4">
    <name type="scientific">Noviherbaspirillum sedimenti</name>
    <dbReference type="NCBI Taxonomy" id="2320865"/>
    <lineage>
        <taxon>Bacteria</taxon>
        <taxon>Pseudomonadati</taxon>
        <taxon>Pseudomonadota</taxon>
        <taxon>Betaproteobacteria</taxon>
        <taxon>Burkholderiales</taxon>
        <taxon>Oxalobacteraceae</taxon>
        <taxon>Noviherbaspirillum</taxon>
    </lineage>
</organism>
<dbReference type="InterPro" id="IPR008927">
    <property type="entry name" value="6-PGluconate_DH-like_C_sf"/>
</dbReference>
<protein>
    <submittedName>
        <fullName evidence="3">DUF2520 domain-containing protein</fullName>
    </submittedName>
</protein>
<accession>A0A3A3FYN9</accession>
<dbReference type="InterPro" id="IPR037108">
    <property type="entry name" value="TM1727-like_C_sf"/>
</dbReference>
<dbReference type="EMBL" id="QYUQ01000002">
    <property type="protein sequence ID" value="RJG00844.1"/>
    <property type="molecule type" value="Genomic_DNA"/>
</dbReference>
<proteinExistence type="predicted"/>
<dbReference type="InterPro" id="IPR036291">
    <property type="entry name" value="NAD(P)-bd_dom_sf"/>
</dbReference>
<dbReference type="Gene3D" id="3.40.50.720">
    <property type="entry name" value="NAD(P)-binding Rossmann-like Domain"/>
    <property type="match status" value="1"/>
</dbReference>
<sequence length="278" mass="29344">MQKTLTIIGAGRVGKALGKLWTQHQAFRLQDVLNQSPASARRATAFIGAGQPISDYASLQAADVYLIATPDDQIVASCAALAQTGLLSADAIVFHCSGALPSSALRPAIDQGAATASIHPIRSFAAPERVVQDFAGTWCGMEGDQRALAVLDQAFSAIGAQLVPLQADAKIHYHAAAVFASNYLVTLLDVATQSYGRAGIAPDVALQMMAPLVRETMENVFRMGPEAALTGPIARGDMATANAQWHAVTAANPAHGELYRQFMQLTAELAARRQPPKQ</sequence>
<dbReference type="PANTHER" id="PTHR40459">
    <property type="entry name" value="CONSERVED HYPOTHETICAL ALANINE AND LEUCINE RICH PROTEIN"/>
    <property type="match status" value="1"/>
</dbReference>
<evidence type="ECO:0000313" key="4">
    <source>
        <dbReference type="Proteomes" id="UP000266327"/>
    </source>
</evidence>
<keyword evidence="4" id="KW-1185">Reference proteome</keyword>
<dbReference type="RefSeq" id="WP_119784298.1">
    <property type="nucleotide sequence ID" value="NZ_QYUQ01000002.1"/>
</dbReference>
<comment type="caution">
    <text evidence="3">The sequence shown here is derived from an EMBL/GenBank/DDBJ whole genome shotgun (WGS) entry which is preliminary data.</text>
</comment>
<name>A0A3A3FYN9_9BURK</name>
<dbReference type="PANTHER" id="PTHR40459:SF1">
    <property type="entry name" value="CONSERVED HYPOTHETICAL ALANINE AND LEUCINE RICH PROTEIN"/>
    <property type="match status" value="1"/>
</dbReference>
<dbReference type="Gene3D" id="1.10.1040.20">
    <property type="entry name" value="ProC-like, C-terminal domain"/>
    <property type="match status" value="1"/>
</dbReference>
<gene>
    <name evidence="3" type="ORF">D3878_03970</name>
</gene>
<feature type="domain" description="DUF2520" evidence="2">
    <location>
        <begin position="138"/>
        <end position="263"/>
    </location>
</feature>
<dbReference type="SUPFAM" id="SSF48179">
    <property type="entry name" value="6-phosphogluconate dehydrogenase C-terminal domain-like"/>
    <property type="match status" value="1"/>
</dbReference>
<reference evidence="4" key="1">
    <citation type="submission" date="2018-09" db="EMBL/GenBank/DDBJ databases">
        <authorList>
            <person name="Zhu H."/>
        </authorList>
    </citation>
    <scope>NUCLEOTIDE SEQUENCE [LARGE SCALE GENOMIC DNA]</scope>
    <source>
        <strain evidence="4">K1S02-23</strain>
    </source>
</reference>
<dbReference type="SUPFAM" id="SSF51735">
    <property type="entry name" value="NAD(P)-binding Rossmann-fold domains"/>
    <property type="match status" value="1"/>
</dbReference>
<evidence type="ECO:0000259" key="1">
    <source>
        <dbReference type="Pfam" id="PF10727"/>
    </source>
</evidence>
<dbReference type="OrthoDB" id="8650434at2"/>
<dbReference type="AlphaFoldDB" id="A0A3A3FYN9"/>